<dbReference type="CDD" id="cd13143">
    <property type="entry name" value="MATE_MepA_like"/>
    <property type="match status" value="1"/>
</dbReference>
<dbReference type="NCBIfam" id="TIGR00797">
    <property type="entry name" value="matE"/>
    <property type="match status" value="1"/>
</dbReference>
<feature type="transmembrane region" description="Helical" evidence="10">
    <location>
        <begin position="50"/>
        <end position="74"/>
    </location>
</feature>
<dbReference type="RefSeq" id="WP_003183810.1">
    <property type="nucleotide sequence ID" value="NZ_BEXU01000054.1"/>
</dbReference>
<dbReference type="GO" id="GO:0046677">
    <property type="term" value="P:response to antibiotic"/>
    <property type="evidence" value="ECO:0007669"/>
    <property type="project" value="UniProtKB-KW"/>
</dbReference>
<evidence type="ECO:0000313" key="12">
    <source>
        <dbReference type="EMBL" id="TWL23648.1"/>
    </source>
</evidence>
<dbReference type="InterPro" id="IPR051327">
    <property type="entry name" value="MATE_MepA_subfamily"/>
</dbReference>
<dbReference type="GeneID" id="92860591"/>
<proteinExistence type="inferred from homology"/>
<evidence type="ECO:0000313" key="13">
    <source>
        <dbReference type="Proteomes" id="UP000435910"/>
    </source>
</evidence>
<feature type="transmembrane region" description="Helical" evidence="10">
    <location>
        <begin position="196"/>
        <end position="217"/>
    </location>
</feature>
<comment type="subcellular location">
    <subcellularLocation>
        <location evidence="1">Cell membrane</location>
        <topology evidence="1">Multi-pass membrane protein</topology>
    </subcellularLocation>
</comment>
<feature type="transmembrane region" description="Helical" evidence="10">
    <location>
        <begin position="171"/>
        <end position="190"/>
    </location>
</feature>
<keyword evidence="4" id="KW-0813">Transport</keyword>
<comment type="similarity">
    <text evidence="2">Belongs to the multi antimicrobial extrusion (MATE) (TC 2.A.66.1) family. MepA subfamily.</text>
</comment>
<dbReference type="InterPro" id="IPR045070">
    <property type="entry name" value="MATE_MepA-like"/>
</dbReference>
<evidence type="ECO:0000256" key="3">
    <source>
        <dbReference type="ARBA" id="ARBA00022106"/>
    </source>
</evidence>
<evidence type="ECO:0000256" key="1">
    <source>
        <dbReference type="ARBA" id="ARBA00004651"/>
    </source>
</evidence>
<dbReference type="PANTHER" id="PTHR43823">
    <property type="entry name" value="SPORULATION PROTEIN YKVU"/>
    <property type="match status" value="1"/>
</dbReference>
<dbReference type="GO" id="GO:0042910">
    <property type="term" value="F:xenobiotic transmembrane transporter activity"/>
    <property type="evidence" value="ECO:0007669"/>
    <property type="project" value="InterPro"/>
</dbReference>
<gene>
    <name evidence="12" type="ORF">CHCC16736_1356</name>
    <name evidence="11" type="ORF">I6G80_11600</name>
</gene>
<dbReference type="Pfam" id="PF01554">
    <property type="entry name" value="MatE"/>
    <property type="match status" value="2"/>
</dbReference>
<reference evidence="11 14" key="2">
    <citation type="submission" date="2020-12" db="EMBL/GenBank/DDBJ databases">
        <title>FDA dAtabase for Regulatory Grade micrObial Sequences (FDA-ARGOS): Supporting development and validation of Infectious Disease Dx tests.</title>
        <authorList>
            <person name="Nelson B."/>
            <person name="Plummer A."/>
            <person name="Tallon L."/>
            <person name="Sadzewicz L."/>
            <person name="Zhao X."/>
            <person name="Boylan J."/>
            <person name="Ott S."/>
            <person name="Bowen H."/>
            <person name="Vavikolanu K."/>
            <person name="Mehta A."/>
            <person name="Aluvathingal J."/>
            <person name="Nadendla S."/>
            <person name="Myers T."/>
            <person name="Yan Y."/>
            <person name="Sichtig H."/>
        </authorList>
    </citation>
    <scope>NUCLEOTIDE SEQUENCE [LARGE SCALE GENOMIC DNA]</scope>
    <source>
        <strain evidence="11 14">FDAARGOS_923</strain>
    </source>
</reference>
<keyword evidence="7 10" id="KW-1133">Transmembrane helix</keyword>
<feature type="transmembrane region" description="Helical" evidence="10">
    <location>
        <begin position="389"/>
        <end position="409"/>
    </location>
</feature>
<dbReference type="GO" id="GO:0005886">
    <property type="term" value="C:plasma membrane"/>
    <property type="evidence" value="ECO:0007669"/>
    <property type="project" value="UniProtKB-SubCell"/>
</dbReference>
<evidence type="ECO:0000256" key="2">
    <source>
        <dbReference type="ARBA" id="ARBA00008417"/>
    </source>
</evidence>
<dbReference type="EMBL" id="NILC01000028">
    <property type="protein sequence ID" value="TWL23648.1"/>
    <property type="molecule type" value="Genomic_DNA"/>
</dbReference>
<dbReference type="PIRSF" id="PIRSF006603">
    <property type="entry name" value="DinF"/>
    <property type="match status" value="1"/>
</dbReference>
<evidence type="ECO:0000256" key="5">
    <source>
        <dbReference type="ARBA" id="ARBA00022475"/>
    </source>
</evidence>
<sequence length="451" mass="49153">MMTETHQQLMKLPVNQVFFKYFVPATLGLILMSANILIDGLFVGNGIGTAALAGVNLSYPVISLIMAIALWIGIGGATKYSISIGENRPKKASSIFSLALFLALIISVLLGVFGILNIQTISIWLGANSDTSSFVIEYLSVMFLFGWVITLEQVLSIFVRNDGSPKLSMMALATTSIVNIILNFYTIMILDMGVTGAAISTVLGGFAGLLVLSLHFFNRQAQLRRPAFQWSWKSLMHIFAIGFPSFLAEAGLLVFVTGYNLAMASLAGTEGVAAFSVINYLHGFMFLSFFGIEMALQPMISYYHGAEETEQIKSSMKIGEKTAVILGILLLVIGWGAAPFLVGLFGIESTEIQQLAIDGIRLFFIGYTFLGYNFVYMSYFQSIGRAGSSVVIIILRSFVSLFILLWILPKFIGVTGVWLSLPLSEFFVAVLLFFIARKHVMGKGNPAIGKG</sequence>
<feature type="transmembrane region" description="Helical" evidence="10">
    <location>
        <begin position="415"/>
        <end position="436"/>
    </location>
</feature>
<evidence type="ECO:0000313" key="14">
    <source>
        <dbReference type="Proteomes" id="UP000595038"/>
    </source>
</evidence>
<reference evidence="12 13" key="1">
    <citation type="submission" date="2019-06" db="EMBL/GenBank/DDBJ databases">
        <title>Genome sequence analysis of &gt;100 Bacillus licheniformis strains suggests intrinsic resistance to this species.</title>
        <authorList>
            <person name="Wels M."/>
            <person name="Siezen R.J."/>
            <person name="Johansen E."/>
            <person name="Stuer-Lauridsen B."/>
            <person name="Bjerre K."/>
            <person name="Nielsen B.K.K."/>
        </authorList>
    </citation>
    <scope>NUCLEOTIDE SEQUENCE [LARGE SCALE GENOMIC DNA]</scope>
    <source>
        <strain evidence="12 13">BAC-16736</strain>
    </source>
</reference>
<dbReference type="PANTHER" id="PTHR43823:SF4">
    <property type="entry name" value="SPORULATION PROTEIN YKVU"/>
    <property type="match status" value="1"/>
</dbReference>
<evidence type="ECO:0000313" key="11">
    <source>
        <dbReference type="EMBL" id="QPR74844.1"/>
    </source>
</evidence>
<dbReference type="GO" id="GO:0015297">
    <property type="term" value="F:antiporter activity"/>
    <property type="evidence" value="ECO:0007669"/>
    <property type="project" value="InterPro"/>
</dbReference>
<dbReference type="InterPro" id="IPR048279">
    <property type="entry name" value="MdtK-like"/>
</dbReference>
<keyword evidence="5" id="KW-1003">Cell membrane</keyword>
<dbReference type="Proteomes" id="UP000435910">
    <property type="component" value="Unassembled WGS sequence"/>
</dbReference>
<dbReference type="EMBL" id="CP065647">
    <property type="protein sequence ID" value="QPR74844.1"/>
    <property type="molecule type" value="Genomic_DNA"/>
</dbReference>
<evidence type="ECO:0000256" key="4">
    <source>
        <dbReference type="ARBA" id="ARBA00022448"/>
    </source>
</evidence>
<keyword evidence="6 10" id="KW-0812">Transmembrane</keyword>
<feature type="transmembrane region" description="Helical" evidence="10">
    <location>
        <begin position="271"/>
        <end position="292"/>
    </location>
</feature>
<dbReference type="AlphaFoldDB" id="A0A415JDF1"/>
<evidence type="ECO:0000256" key="8">
    <source>
        <dbReference type="ARBA" id="ARBA00023136"/>
    </source>
</evidence>
<feature type="transmembrane region" description="Helical" evidence="10">
    <location>
        <begin position="359"/>
        <end position="377"/>
    </location>
</feature>
<feature type="transmembrane region" description="Helical" evidence="10">
    <location>
        <begin position="323"/>
        <end position="347"/>
    </location>
</feature>
<organism evidence="12 13">
    <name type="scientific">Bacillus licheniformis</name>
    <dbReference type="NCBI Taxonomy" id="1402"/>
    <lineage>
        <taxon>Bacteria</taxon>
        <taxon>Bacillati</taxon>
        <taxon>Bacillota</taxon>
        <taxon>Bacilli</taxon>
        <taxon>Bacillales</taxon>
        <taxon>Bacillaceae</taxon>
        <taxon>Bacillus</taxon>
    </lineage>
</organism>
<evidence type="ECO:0000256" key="10">
    <source>
        <dbReference type="SAM" id="Phobius"/>
    </source>
</evidence>
<feature type="transmembrane region" description="Helical" evidence="10">
    <location>
        <begin position="21"/>
        <end position="38"/>
    </location>
</feature>
<protein>
    <recommendedName>
        <fullName evidence="3">Multidrug export protein MepA</fullName>
    </recommendedName>
</protein>
<dbReference type="DNASU" id="3028179"/>
<accession>A0A415JDF1</accession>
<dbReference type="Proteomes" id="UP000595038">
    <property type="component" value="Chromosome"/>
</dbReference>
<feature type="transmembrane region" description="Helical" evidence="10">
    <location>
        <begin position="95"/>
        <end position="118"/>
    </location>
</feature>
<feature type="transmembrane region" description="Helical" evidence="10">
    <location>
        <begin position="238"/>
        <end position="259"/>
    </location>
</feature>
<evidence type="ECO:0000256" key="9">
    <source>
        <dbReference type="ARBA" id="ARBA00023251"/>
    </source>
</evidence>
<feature type="transmembrane region" description="Helical" evidence="10">
    <location>
        <begin position="138"/>
        <end position="159"/>
    </location>
</feature>
<evidence type="ECO:0000256" key="6">
    <source>
        <dbReference type="ARBA" id="ARBA00022692"/>
    </source>
</evidence>
<name>A0A415JDF1_BACLI</name>
<evidence type="ECO:0000256" key="7">
    <source>
        <dbReference type="ARBA" id="ARBA00022989"/>
    </source>
</evidence>
<dbReference type="OMA" id="WRYAIPS"/>
<dbReference type="InterPro" id="IPR002528">
    <property type="entry name" value="MATE_fam"/>
</dbReference>
<keyword evidence="8 10" id="KW-0472">Membrane</keyword>
<keyword evidence="9" id="KW-0046">Antibiotic resistance</keyword>